<dbReference type="OMA" id="CAPQSYN"/>
<dbReference type="InterPro" id="IPR050468">
    <property type="entry name" value="Cuticle_Struct_Prot"/>
</dbReference>
<evidence type="ECO:0000256" key="1">
    <source>
        <dbReference type="ARBA" id="ARBA00022460"/>
    </source>
</evidence>
<dbReference type="EMBL" id="JQDR03005386">
    <property type="protein sequence ID" value="KAA0201507.1"/>
    <property type="molecule type" value="Genomic_DNA"/>
</dbReference>
<reference evidence="5" key="1">
    <citation type="submission" date="2014-08" db="EMBL/GenBank/DDBJ databases">
        <authorList>
            <person name="Murali S."/>
            <person name="Richards S."/>
            <person name="Bandaranaike D."/>
            <person name="Bellair M."/>
            <person name="Blankenburg K."/>
            <person name="Chao H."/>
            <person name="Dinh H."/>
            <person name="Doddapaneni H."/>
            <person name="Dugan-Rocha S."/>
            <person name="Elkadiri S."/>
            <person name="Gnanaolivu R."/>
            <person name="Hughes D."/>
            <person name="Lee S."/>
            <person name="Li M."/>
            <person name="Ming W."/>
            <person name="Munidasa M."/>
            <person name="Muniz J."/>
            <person name="Nguyen L."/>
            <person name="Osuji N."/>
            <person name="Pu L.-L."/>
            <person name="Puazo M."/>
            <person name="Skinner E."/>
            <person name="Qu C."/>
            <person name="Quiroz J."/>
            <person name="Raj R."/>
            <person name="Weissenberger G."/>
            <person name="Xin Y."/>
            <person name="Zou X."/>
            <person name="Han Y."/>
            <person name="Worley K."/>
            <person name="Muzny D."/>
            <person name="Gibbs R."/>
        </authorList>
    </citation>
    <scope>NUCLEOTIDE SEQUENCE</scope>
    <source>
        <strain evidence="5">HAZT.00-mixed</strain>
        <tissue evidence="5">Whole organism</tissue>
    </source>
</reference>
<reference evidence="5" key="3">
    <citation type="submission" date="2019-06" db="EMBL/GenBank/DDBJ databases">
        <authorList>
            <person name="Poynton C."/>
            <person name="Hasenbein S."/>
            <person name="Benoit J.B."/>
            <person name="Sepulveda M.S."/>
            <person name="Poelchau M.F."/>
            <person name="Murali S.C."/>
            <person name="Chen S."/>
            <person name="Glastad K.M."/>
            <person name="Werren J.H."/>
            <person name="Vineis J.H."/>
            <person name="Bowen J.L."/>
            <person name="Friedrich M."/>
            <person name="Jones J."/>
            <person name="Robertson H.M."/>
            <person name="Feyereisen R."/>
            <person name="Mechler-Hickson A."/>
            <person name="Mathers N."/>
            <person name="Lee C.E."/>
            <person name="Colbourne J.K."/>
            <person name="Biales A."/>
            <person name="Johnston J.S."/>
            <person name="Wellborn G.A."/>
            <person name="Rosendale A.J."/>
            <person name="Cridge A.G."/>
            <person name="Munoz-Torres M.C."/>
            <person name="Bain P.A."/>
            <person name="Manny A.R."/>
            <person name="Major K.M."/>
            <person name="Lambert F.N."/>
            <person name="Vulpe C.D."/>
            <person name="Tuck P."/>
            <person name="Blalock B.J."/>
            <person name="Lin Y.-Y."/>
            <person name="Smith M.E."/>
            <person name="Ochoa-Acuna H."/>
            <person name="Chen M.-J.M."/>
            <person name="Childers C.P."/>
            <person name="Qu J."/>
            <person name="Dugan S."/>
            <person name="Lee S.L."/>
            <person name="Chao H."/>
            <person name="Dinh H."/>
            <person name="Han Y."/>
            <person name="Doddapaneni H."/>
            <person name="Worley K.C."/>
            <person name="Muzny D.M."/>
            <person name="Gibbs R.A."/>
            <person name="Richards S."/>
        </authorList>
    </citation>
    <scope>NUCLEOTIDE SEQUENCE</scope>
    <source>
        <strain evidence="5">HAZT.00-mixed</strain>
        <tissue evidence="5">Whole organism</tissue>
    </source>
</reference>
<organism evidence="5">
    <name type="scientific">Hyalella azteca</name>
    <name type="common">Amphipod</name>
    <dbReference type="NCBI Taxonomy" id="294128"/>
    <lineage>
        <taxon>Eukaryota</taxon>
        <taxon>Metazoa</taxon>
        <taxon>Ecdysozoa</taxon>
        <taxon>Arthropoda</taxon>
        <taxon>Crustacea</taxon>
        <taxon>Multicrustacea</taxon>
        <taxon>Malacostraca</taxon>
        <taxon>Eumalacostraca</taxon>
        <taxon>Peracarida</taxon>
        <taxon>Amphipoda</taxon>
        <taxon>Senticaudata</taxon>
        <taxon>Talitrida</taxon>
        <taxon>Talitroidea</taxon>
        <taxon>Hyalellidae</taxon>
        <taxon>Hyalella</taxon>
    </lineage>
</organism>
<dbReference type="AlphaFoldDB" id="A0A6A0H938"/>
<gene>
    <name evidence="7" type="primary">LOC108668982</name>
    <name evidence="5" type="ORF">HAZT_HAZT003757</name>
</gene>
<evidence type="ECO:0000256" key="3">
    <source>
        <dbReference type="SAM" id="MobiDB-lite"/>
    </source>
</evidence>
<accession>A0A6A0H938</accession>
<keyword evidence="4" id="KW-0732">Signal</keyword>
<dbReference type="GO" id="GO:0062129">
    <property type="term" value="C:chitin-based extracellular matrix"/>
    <property type="evidence" value="ECO:0007669"/>
    <property type="project" value="TreeGrafter"/>
</dbReference>
<dbReference type="KEGG" id="hazt:108668982"/>
<proteinExistence type="predicted"/>
<dbReference type="PANTHER" id="PTHR10380">
    <property type="entry name" value="CUTICLE PROTEIN"/>
    <property type="match status" value="1"/>
</dbReference>
<dbReference type="PROSITE" id="PS51155">
    <property type="entry name" value="CHIT_BIND_RR_2"/>
    <property type="match status" value="1"/>
</dbReference>
<reference evidence="5" key="2">
    <citation type="journal article" date="2018" name="Environ. Sci. Technol.">
        <title>The Toxicogenome of Hyalella azteca: A Model for Sediment Ecotoxicology and Evolutionary Toxicology.</title>
        <authorList>
            <person name="Poynton H.C."/>
            <person name="Hasenbein S."/>
            <person name="Benoit J.B."/>
            <person name="Sepulveda M.S."/>
            <person name="Poelchau M.F."/>
            <person name="Hughes D.S.T."/>
            <person name="Murali S.C."/>
            <person name="Chen S."/>
            <person name="Glastad K.M."/>
            <person name="Goodisman M.A.D."/>
            <person name="Werren J.H."/>
            <person name="Vineis J.H."/>
            <person name="Bowen J.L."/>
            <person name="Friedrich M."/>
            <person name="Jones J."/>
            <person name="Robertson H.M."/>
            <person name="Feyereisen R."/>
            <person name="Mechler-Hickson A."/>
            <person name="Mathers N."/>
            <person name="Lee C.E."/>
            <person name="Colbourne J.K."/>
            <person name="Biales A."/>
            <person name="Johnston J.S."/>
            <person name="Wellborn G.A."/>
            <person name="Rosendale A.J."/>
            <person name="Cridge A.G."/>
            <person name="Munoz-Torres M.C."/>
            <person name="Bain P.A."/>
            <person name="Manny A.R."/>
            <person name="Major K.M."/>
            <person name="Lambert F.N."/>
            <person name="Vulpe C.D."/>
            <person name="Tuck P."/>
            <person name="Blalock B.J."/>
            <person name="Lin Y.Y."/>
            <person name="Smith M.E."/>
            <person name="Ochoa-Acuna H."/>
            <person name="Chen M.M."/>
            <person name="Childers C.P."/>
            <person name="Qu J."/>
            <person name="Dugan S."/>
            <person name="Lee S.L."/>
            <person name="Chao H."/>
            <person name="Dinh H."/>
            <person name="Han Y."/>
            <person name="Doddapaneni H."/>
            <person name="Worley K.C."/>
            <person name="Muzny D.M."/>
            <person name="Gibbs R.A."/>
            <person name="Richards S."/>
        </authorList>
    </citation>
    <scope>NUCLEOTIDE SEQUENCE</scope>
    <source>
        <strain evidence="5">HAZT.00-mixed</strain>
        <tissue evidence="5">Whole organism</tissue>
    </source>
</reference>
<protein>
    <submittedName>
        <fullName evidence="5">Cuticle Protein CPR RR Uncl</fullName>
    </submittedName>
    <submittedName>
        <fullName evidence="7">Cuticle protein AM1159</fullName>
    </submittedName>
</protein>
<dbReference type="Proteomes" id="UP000711488">
    <property type="component" value="Unassembled WGS sequence"/>
</dbReference>
<reference evidence="7" key="4">
    <citation type="submission" date="2025-04" db="UniProtKB">
        <authorList>
            <consortium name="RefSeq"/>
        </authorList>
    </citation>
    <scope>IDENTIFICATION</scope>
    <source>
        <tissue evidence="7">Whole organism</tissue>
    </source>
</reference>
<evidence type="ECO:0000256" key="4">
    <source>
        <dbReference type="SAM" id="SignalP"/>
    </source>
</evidence>
<evidence type="ECO:0000313" key="5">
    <source>
        <dbReference type="EMBL" id="KAA0201507.1"/>
    </source>
</evidence>
<feature type="chain" id="PRO_5044628611" evidence="4">
    <location>
        <begin position="17"/>
        <end position="162"/>
    </location>
</feature>
<dbReference type="GeneID" id="108668982"/>
<dbReference type="Proteomes" id="UP000694843">
    <property type="component" value="Unplaced"/>
</dbReference>
<dbReference type="PANTHER" id="PTHR10380:SF241">
    <property type="entry name" value="CUTICULAR PROTEIN 47EG-RELATED"/>
    <property type="match status" value="1"/>
</dbReference>
<dbReference type="OrthoDB" id="6375705at2759"/>
<keyword evidence="6" id="KW-1185">Reference proteome</keyword>
<sequence>MYSYVVLLSLVSAAVCAPQSYNRQRQSGPFEIIPIISERSSGPLNGAYNFEFQTGNGIRRNEQGSPSGPNGAVVSQGGWAFTFPDGTPAQFSFVADEGGYRVESPLLPKPHPLPRHAIEQIERAARERAQGIVHDGQYDPSRYGGGQVRRGGQTQGGRRRFN</sequence>
<feature type="region of interest" description="Disordered" evidence="3">
    <location>
        <begin position="134"/>
        <end position="162"/>
    </location>
</feature>
<feature type="region of interest" description="Disordered" evidence="3">
    <location>
        <begin position="58"/>
        <end position="77"/>
    </location>
</feature>
<feature type="signal peptide" evidence="4">
    <location>
        <begin position="1"/>
        <end position="16"/>
    </location>
</feature>
<dbReference type="InterPro" id="IPR000618">
    <property type="entry name" value="Insect_cuticle"/>
</dbReference>
<feature type="compositionally biased region" description="Gly residues" evidence="3">
    <location>
        <begin position="143"/>
        <end position="155"/>
    </location>
</feature>
<dbReference type="GO" id="GO:0008010">
    <property type="term" value="F:structural constituent of chitin-based larval cuticle"/>
    <property type="evidence" value="ECO:0007669"/>
    <property type="project" value="TreeGrafter"/>
</dbReference>
<dbReference type="PROSITE" id="PS00233">
    <property type="entry name" value="CHIT_BIND_RR_1"/>
    <property type="match status" value="1"/>
</dbReference>
<evidence type="ECO:0000313" key="7">
    <source>
        <dbReference type="RefSeq" id="XP_018011755.1"/>
    </source>
</evidence>
<evidence type="ECO:0000256" key="2">
    <source>
        <dbReference type="PROSITE-ProRule" id="PRU00497"/>
    </source>
</evidence>
<dbReference type="InterPro" id="IPR031311">
    <property type="entry name" value="CHIT_BIND_RR_consensus"/>
</dbReference>
<dbReference type="RefSeq" id="XP_018011755.1">
    <property type="nucleotide sequence ID" value="XM_018156266.2"/>
</dbReference>
<evidence type="ECO:0000313" key="6">
    <source>
        <dbReference type="Proteomes" id="UP000694843"/>
    </source>
</evidence>
<name>A0A6A0H938_HYAAZ</name>
<dbReference type="Pfam" id="PF00379">
    <property type="entry name" value="Chitin_bind_4"/>
    <property type="match status" value="1"/>
</dbReference>
<keyword evidence="1 2" id="KW-0193">Cuticle</keyword>